<evidence type="ECO:0000256" key="4">
    <source>
        <dbReference type="ARBA" id="ARBA00022519"/>
    </source>
</evidence>
<dbReference type="NCBIfam" id="TIGR02801">
    <property type="entry name" value="tolR"/>
    <property type="match status" value="1"/>
</dbReference>
<keyword evidence="6 10" id="KW-0812">Transmembrane</keyword>
<keyword evidence="9 10" id="KW-0131">Cell cycle</keyword>
<evidence type="ECO:0000256" key="2">
    <source>
        <dbReference type="ARBA" id="ARBA00005811"/>
    </source>
</evidence>
<reference evidence="12" key="2">
    <citation type="submission" date="2021-04" db="EMBL/GenBank/DDBJ databases">
        <authorList>
            <person name="Gilroy R."/>
        </authorList>
    </citation>
    <scope>NUCLEOTIDE SEQUENCE</scope>
    <source>
        <strain evidence="12">378</strain>
    </source>
</reference>
<comment type="caution">
    <text evidence="12">The sequence shown here is derived from an EMBL/GenBank/DDBJ whole genome shotgun (WGS) entry which is preliminary data.</text>
</comment>
<dbReference type="HAMAP" id="MF_02203">
    <property type="entry name" value="TolR"/>
    <property type="match status" value="1"/>
</dbReference>
<keyword evidence="3 10" id="KW-1003">Cell membrane</keyword>
<sequence>MGERGRRKSRTVAEINVVPYIDVMLVLLVIFIATAPVVMQGVTVDLPQAEAEAMNEDQRTPIIATVDRVGQYYVSVDSQSTKVPNLDTVSSLVQEELRKDPSRPVVVQGDAQVAYDSVIQLMQALKQAGVESVGLMTEPMPMPMPQVNTSTTNNTASK</sequence>
<dbReference type="EMBL" id="JAHLFE010000013">
    <property type="protein sequence ID" value="MBU3843388.1"/>
    <property type="molecule type" value="Genomic_DNA"/>
</dbReference>
<evidence type="ECO:0000256" key="1">
    <source>
        <dbReference type="ARBA" id="ARBA00004162"/>
    </source>
</evidence>
<keyword evidence="5 10" id="KW-0132">Cell division</keyword>
<gene>
    <name evidence="10 12" type="primary">tolR</name>
    <name evidence="12" type="ORF">H9847_00730</name>
</gene>
<keyword evidence="7 10" id="KW-1133">Transmembrane helix</keyword>
<comment type="subunit">
    <text evidence="10">The Tol-Pal system is composed of five core proteins: the inner membrane proteins TolA, TolQ and TolR, the periplasmic protein TolB and the outer membrane protein Pal. They form a network linking the inner and outer membranes and the peptidoglycan layer.</text>
</comment>
<feature type="compositionally biased region" description="Polar residues" evidence="11">
    <location>
        <begin position="146"/>
        <end position="158"/>
    </location>
</feature>
<evidence type="ECO:0000256" key="5">
    <source>
        <dbReference type="ARBA" id="ARBA00022618"/>
    </source>
</evidence>
<proteinExistence type="inferred from homology"/>
<comment type="subcellular location">
    <subcellularLocation>
        <location evidence="10">Cell inner membrane</location>
        <topology evidence="10">Single-pass membrane protein</topology>
    </subcellularLocation>
    <subcellularLocation>
        <location evidence="1">Cell membrane</location>
        <topology evidence="1">Single-pass membrane protein</topology>
    </subcellularLocation>
</comment>
<accession>A0A948WY65</accession>
<dbReference type="InterPro" id="IPR014168">
    <property type="entry name" value="Tol-Pal_TolR"/>
</dbReference>
<evidence type="ECO:0000256" key="8">
    <source>
        <dbReference type="ARBA" id="ARBA00023136"/>
    </source>
</evidence>
<dbReference type="InterPro" id="IPR003400">
    <property type="entry name" value="ExbD"/>
</dbReference>
<evidence type="ECO:0000256" key="9">
    <source>
        <dbReference type="ARBA" id="ARBA00023306"/>
    </source>
</evidence>
<protein>
    <recommendedName>
        <fullName evidence="10">Tol-Pal system protein TolR</fullName>
    </recommendedName>
</protein>
<keyword evidence="8 10" id="KW-0472">Membrane</keyword>
<dbReference type="PANTHER" id="PTHR30558:SF7">
    <property type="entry name" value="TOL-PAL SYSTEM PROTEIN TOLR"/>
    <property type="match status" value="1"/>
</dbReference>
<evidence type="ECO:0000313" key="13">
    <source>
        <dbReference type="Proteomes" id="UP000733611"/>
    </source>
</evidence>
<dbReference type="GO" id="GO:0051301">
    <property type="term" value="P:cell division"/>
    <property type="evidence" value="ECO:0007669"/>
    <property type="project" value="UniProtKB-UniRule"/>
</dbReference>
<dbReference type="PANTHER" id="PTHR30558">
    <property type="entry name" value="EXBD MEMBRANE COMPONENT OF PMF-DRIVEN MACROMOLECULE IMPORT SYSTEM"/>
    <property type="match status" value="1"/>
</dbReference>
<comment type="similarity">
    <text evidence="2 10">Belongs to the ExbD/TolR family.</text>
</comment>
<evidence type="ECO:0000256" key="11">
    <source>
        <dbReference type="SAM" id="MobiDB-lite"/>
    </source>
</evidence>
<dbReference type="Gene3D" id="3.30.420.270">
    <property type="match status" value="1"/>
</dbReference>
<evidence type="ECO:0000256" key="3">
    <source>
        <dbReference type="ARBA" id="ARBA00022475"/>
    </source>
</evidence>
<dbReference type="GO" id="GO:0022857">
    <property type="term" value="F:transmembrane transporter activity"/>
    <property type="evidence" value="ECO:0007669"/>
    <property type="project" value="InterPro"/>
</dbReference>
<keyword evidence="4 10" id="KW-0997">Cell inner membrane</keyword>
<dbReference type="Pfam" id="PF02472">
    <property type="entry name" value="ExbD"/>
    <property type="match status" value="1"/>
</dbReference>
<evidence type="ECO:0000313" key="12">
    <source>
        <dbReference type="EMBL" id="MBU3843388.1"/>
    </source>
</evidence>
<name>A0A948WY65_9GAMM</name>
<dbReference type="Proteomes" id="UP000733611">
    <property type="component" value="Unassembled WGS sequence"/>
</dbReference>
<organism evidence="12 13">
    <name type="scientific">Candidatus Anaerobiospirillum pullicola</name>
    <dbReference type="NCBI Taxonomy" id="2838451"/>
    <lineage>
        <taxon>Bacteria</taxon>
        <taxon>Pseudomonadati</taxon>
        <taxon>Pseudomonadota</taxon>
        <taxon>Gammaproteobacteria</taxon>
        <taxon>Aeromonadales</taxon>
        <taxon>Succinivibrionaceae</taxon>
        <taxon>Anaerobiospirillum</taxon>
    </lineage>
</organism>
<comment type="function">
    <text evidence="10">Part of the Tol-Pal system, which plays a role in outer membrane invagination during cell division and is important for maintaining outer membrane integrity.</text>
</comment>
<feature type="region of interest" description="Disordered" evidence="11">
    <location>
        <begin position="138"/>
        <end position="158"/>
    </location>
</feature>
<evidence type="ECO:0000256" key="10">
    <source>
        <dbReference type="HAMAP-Rule" id="MF_02203"/>
    </source>
</evidence>
<dbReference type="AlphaFoldDB" id="A0A948WY65"/>
<dbReference type="GO" id="GO:0005886">
    <property type="term" value="C:plasma membrane"/>
    <property type="evidence" value="ECO:0007669"/>
    <property type="project" value="UniProtKB-SubCell"/>
</dbReference>
<reference evidence="12" key="1">
    <citation type="journal article" date="2021" name="PeerJ">
        <title>Extensive microbial diversity within the chicken gut microbiome revealed by metagenomics and culture.</title>
        <authorList>
            <person name="Gilroy R."/>
            <person name="Ravi A."/>
            <person name="Getino M."/>
            <person name="Pursley I."/>
            <person name="Horton D.L."/>
            <person name="Alikhan N.F."/>
            <person name="Baker D."/>
            <person name="Gharbi K."/>
            <person name="Hall N."/>
            <person name="Watson M."/>
            <person name="Adriaenssens E.M."/>
            <person name="Foster-Nyarko E."/>
            <person name="Jarju S."/>
            <person name="Secka A."/>
            <person name="Antonio M."/>
            <person name="Oren A."/>
            <person name="Chaudhuri R.R."/>
            <person name="La Ragione R."/>
            <person name="Hildebrand F."/>
            <person name="Pallen M.J."/>
        </authorList>
    </citation>
    <scope>NUCLEOTIDE SEQUENCE</scope>
    <source>
        <strain evidence="12">378</strain>
    </source>
</reference>
<evidence type="ECO:0000256" key="7">
    <source>
        <dbReference type="ARBA" id="ARBA00022989"/>
    </source>
</evidence>
<evidence type="ECO:0000256" key="6">
    <source>
        <dbReference type="ARBA" id="ARBA00022692"/>
    </source>
</evidence>
<dbReference type="GO" id="GO:0015031">
    <property type="term" value="P:protein transport"/>
    <property type="evidence" value="ECO:0007669"/>
    <property type="project" value="InterPro"/>
</dbReference>
<feature type="transmembrane region" description="Helical" evidence="10">
    <location>
        <begin position="20"/>
        <end position="39"/>
    </location>
</feature>